<dbReference type="EMBL" id="HQ317393">
    <property type="protein sequence ID" value="AGN30223.1"/>
    <property type="molecule type" value="Genomic_DNA"/>
</dbReference>
<keyword evidence="1" id="KW-1133">Transmembrane helix</keyword>
<accession>R9TGJ3</accession>
<keyword evidence="1" id="KW-0812">Transmembrane</keyword>
<evidence type="ECO:0000313" key="3">
    <source>
        <dbReference type="Proteomes" id="UP000201461"/>
    </source>
</evidence>
<dbReference type="Proteomes" id="UP000201461">
    <property type="component" value="Segment"/>
</dbReference>
<proteinExistence type="predicted"/>
<evidence type="ECO:0000256" key="1">
    <source>
        <dbReference type="SAM" id="Phobius"/>
    </source>
</evidence>
<organism evidence="2 3">
    <name type="scientific">Vibrio phage nt-1</name>
    <dbReference type="NCBI Taxonomy" id="115992"/>
    <lineage>
        <taxon>Viruses</taxon>
        <taxon>Duplodnaviria</taxon>
        <taxon>Heunggongvirae</taxon>
        <taxon>Uroviricota</taxon>
        <taxon>Caudoviricetes</taxon>
        <taxon>Pantevenvirales</taxon>
        <taxon>Straboviridae</taxon>
        <taxon>Mylasvirus</taxon>
        <taxon>Mylasvirus persius</taxon>
    </lineage>
</organism>
<gene>
    <name evidence="2" type="ORF">VPFG_00223</name>
</gene>
<dbReference type="RefSeq" id="YP_008125372.1">
    <property type="nucleotide sequence ID" value="NC_021529.2"/>
</dbReference>
<keyword evidence="1" id="KW-0472">Membrane</keyword>
<dbReference type="GeneID" id="15926676"/>
<reference evidence="2 3" key="1">
    <citation type="journal article" date="2014" name="Genome Biol. Evol.">
        <title>Composite Conserved Promoter-Terminator Motifs (PeSLs) that Mediate Modular Shuffling in the Diverse T4-Like Myoviruses.</title>
        <authorList>
            <person name="Comeau A.M."/>
            <person name="Arbiol C."/>
            <person name="Krisch H.M."/>
        </authorList>
    </citation>
    <scope>NUCLEOTIDE SEQUENCE [LARGE SCALE GENOMIC DNA]</scope>
</reference>
<dbReference type="KEGG" id="vg:15926676"/>
<evidence type="ECO:0000313" key="2">
    <source>
        <dbReference type="EMBL" id="AGN30223.1"/>
    </source>
</evidence>
<name>R9TGJ3_9CAUD</name>
<protein>
    <submittedName>
        <fullName evidence="2">Uncharacterized protein</fullName>
    </submittedName>
</protein>
<keyword evidence="3" id="KW-1185">Reference proteome</keyword>
<feature type="transmembrane region" description="Helical" evidence="1">
    <location>
        <begin position="31"/>
        <end position="51"/>
    </location>
</feature>
<sequence>MSLLTMITLFVVLSIATASIAISFINNPGFIKLTLFAVLGFIAYVLMNVIVAS</sequence>